<dbReference type="GO" id="GO:0005635">
    <property type="term" value="C:nuclear envelope"/>
    <property type="evidence" value="ECO:0007669"/>
    <property type="project" value="TreeGrafter"/>
</dbReference>
<evidence type="ECO:0000256" key="3">
    <source>
        <dbReference type="ARBA" id="ARBA00022448"/>
    </source>
</evidence>
<dbReference type="SMART" id="SM00913">
    <property type="entry name" value="IBN_N"/>
    <property type="match status" value="1"/>
</dbReference>
<dbReference type="PROSITE" id="PS50166">
    <property type="entry name" value="IMPORTIN_B_NT"/>
    <property type="match status" value="1"/>
</dbReference>
<dbReference type="InterPro" id="IPR016024">
    <property type="entry name" value="ARM-type_fold"/>
</dbReference>
<evidence type="ECO:0000256" key="4">
    <source>
        <dbReference type="ARBA" id="ARBA00022490"/>
    </source>
</evidence>
<keyword evidence="6" id="KW-0539">Nucleus</keyword>
<dbReference type="GO" id="GO:0031267">
    <property type="term" value="F:small GTPase binding"/>
    <property type="evidence" value="ECO:0007669"/>
    <property type="project" value="InterPro"/>
</dbReference>
<keyword evidence="4" id="KW-0963">Cytoplasm</keyword>
<feature type="domain" description="Importin N-terminal" evidence="7">
    <location>
        <begin position="24"/>
        <end position="96"/>
    </location>
</feature>
<dbReference type="GO" id="GO:0061608">
    <property type="term" value="F:nuclear import signal receptor activity"/>
    <property type="evidence" value="ECO:0007669"/>
    <property type="project" value="EnsemblFungi"/>
</dbReference>
<evidence type="ECO:0000256" key="1">
    <source>
        <dbReference type="ARBA" id="ARBA00004123"/>
    </source>
</evidence>
<dbReference type="AlphaFoldDB" id="A0A1E3QZA7"/>
<keyword evidence="3" id="KW-0813">Transport</keyword>
<dbReference type="SUPFAM" id="SSF48371">
    <property type="entry name" value="ARM repeat"/>
    <property type="match status" value="1"/>
</dbReference>
<evidence type="ECO:0000313" key="8">
    <source>
        <dbReference type="EMBL" id="ODQ83019.1"/>
    </source>
</evidence>
<dbReference type="InterPro" id="IPR011989">
    <property type="entry name" value="ARM-like"/>
</dbReference>
<dbReference type="Pfam" id="PF03810">
    <property type="entry name" value="IBN_N"/>
    <property type="match status" value="1"/>
</dbReference>
<dbReference type="InterPro" id="IPR001494">
    <property type="entry name" value="Importin-beta_N"/>
</dbReference>
<keyword evidence="5" id="KW-0653">Protein transport</keyword>
<protein>
    <recommendedName>
        <fullName evidence="7">Importin N-terminal domain-containing protein</fullName>
    </recommendedName>
</protein>
<dbReference type="Gene3D" id="1.25.10.10">
    <property type="entry name" value="Leucine-rich Repeat Variant"/>
    <property type="match status" value="1"/>
</dbReference>
<keyword evidence="9" id="KW-1185">Reference proteome</keyword>
<evidence type="ECO:0000259" key="7">
    <source>
        <dbReference type="PROSITE" id="PS50166"/>
    </source>
</evidence>
<reference evidence="9" key="1">
    <citation type="submission" date="2016-05" db="EMBL/GenBank/DDBJ databases">
        <title>Comparative genomics of biotechnologically important yeasts.</title>
        <authorList>
            <consortium name="DOE Joint Genome Institute"/>
            <person name="Riley R."/>
            <person name="Haridas S."/>
            <person name="Wolfe K.H."/>
            <person name="Lopes M.R."/>
            <person name="Hittinger C.T."/>
            <person name="Goker M."/>
            <person name="Salamov A."/>
            <person name="Wisecaver J."/>
            <person name="Long T.M."/>
            <person name="Aerts A.L."/>
            <person name="Barry K."/>
            <person name="Choi C."/>
            <person name="Clum A."/>
            <person name="Coughlan A.Y."/>
            <person name="Deshpande S."/>
            <person name="Douglass A.P."/>
            <person name="Hanson S.J."/>
            <person name="Klenk H.-P."/>
            <person name="Labutti K."/>
            <person name="Lapidus A."/>
            <person name="Lindquist E."/>
            <person name="Lipzen A."/>
            <person name="Meier-Kolthoff J.P."/>
            <person name="Ohm R.A."/>
            <person name="Otillar R.P."/>
            <person name="Pangilinan J."/>
            <person name="Peng Y."/>
            <person name="Rokas A."/>
            <person name="Rosa C.A."/>
            <person name="Scheuner C."/>
            <person name="Sibirny A.A."/>
            <person name="Slot J.C."/>
            <person name="Stielow J.B."/>
            <person name="Sun H."/>
            <person name="Kurtzman C.P."/>
            <person name="Blackwell M."/>
            <person name="Grigoriev I.V."/>
            <person name="Jeffries T.W."/>
        </authorList>
    </citation>
    <scope>NUCLEOTIDE SEQUENCE [LARGE SCALE GENOMIC DNA]</scope>
    <source>
        <strain evidence="9">NRRL Y-12698</strain>
    </source>
</reference>
<dbReference type="GO" id="GO:0006606">
    <property type="term" value="P:protein import into nucleus"/>
    <property type="evidence" value="ECO:0007669"/>
    <property type="project" value="EnsemblFungi"/>
</dbReference>
<dbReference type="OrthoDB" id="760868at2759"/>
<dbReference type="PANTHER" id="PTHR10997:SF18">
    <property type="entry name" value="D-IMPORTIN 7_RANBP7"/>
    <property type="match status" value="1"/>
</dbReference>
<dbReference type="Proteomes" id="UP000094336">
    <property type="component" value="Unassembled WGS sequence"/>
</dbReference>
<evidence type="ECO:0000256" key="5">
    <source>
        <dbReference type="ARBA" id="ARBA00022927"/>
    </source>
</evidence>
<proteinExistence type="predicted"/>
<organism evidence="8 9">
    <name type="scientific">Babjeviella inositovora NRRL Y-12698</name>
    <dbReference type="NCBI Taxonomy" id="984486"/>
    <lineage>
        <taxon>Eukaryota</taxon>
        <taxon>Fungi</taxon>
        <taxon>Dikarya</taxon>
        <taxon>Ascomycota</taxon>
        <taxon>Saccharomycotina</taxon>
        <taxon>Pichiomycetes</taxon>
        <taxon>Serinales incertae sedis</taxon>
        <taxon>Babjeviella</taxon>
    </lineage>
</organism>
<accession>A0A1E3QZA7</accession>
<comment type="subcellular location">
    <subcellularLocation>
        <location evidence="2">Cytoplasm</location>
    </subcellularLocation>
    <subcellularLocation>
        <location evidence="1">Nucleus</location>
    </subcellularLocation>
</comment>
<dbReference type="FunFam" id="1.25.10.10:FF:000244">
    <property type="entry name" value="Nonsense-mediated mRNA decay protein"/>
    <property type="match status" value="1"/>
</dbReference>
<name>A0A1E3QZA7_9ASCO</name>
<dbReference type="GeneID" id="30145544"/>
<evidence type="ECO:0000256" key="2">
    <source>
        <dbReference type="ARBA" id="ARBA00004496"/>
    </source>
</evidence>
<dbReference type="STRING" id="984486.A0A1E3QZA7"/>
<dbReference type="GO" id="GO:0005829">
    <property type="term" value="C:cytosol"/>
    <property type="evidence" value="ECO:0007669"/>
    <property type="project" value="TreeGrafter"/>
</dbReference>
<evidence type="ECO:0000256" key="6">
    <source>
        <dbReference type="ARBA" id="ARBA00023242"/>
    </source>
</evidence>
<sequence>MDAQALYECFAATLQPSQAARQAAELQLREAQKVPGFLGACLDILTTDGVNPGIKKAAAVFFKNRVIRRWQTNAADAVDNDEKPLIKDRLLLALVSVPQDLRNQLFPVLTTIITHDYPLQWPGLLAQTAELVQSQNPDSLYVGVLCLSEVVRSYRWKTNEDRPELDTIILEFFPKILAIANALTNDASFQAGSIVKLILKTYKFATYFDLPVALQAQGSVVEWGTLHVNIINTPYPANLLELDEGERALHSLCKCKKWAFANLYRLFTRYGSSSLSNKYEYPEFQALFIGSFVPSLLTVYFQLVEAHCNQTVWISGPSLYYLLSFIEAAVTQKATWPLIKPHVSSIISHFIFPTLLPSDETLENFEDDPQEYIHANFNFYDDVSSADSAAVALLVTLAQKRTKTCLELILQFAYTKLTELAAAPKDLVHAKQAESALRMVGAIAYKLVGKKSPYHGQMEGFLVQFIFPTFASEFGFLRARACEISCTFSDLAFQDQNNLATLFHSIMSCFNEDNLPVQLEAALALHPYLKSPAFNEAFGQVVVPAMQRLLELSNTIDHDALSGVMQEIVECFSEQLQPFGVDLMTKLVEQFMKLAVALNNEANVEVDDVDGDNLDDNSDKQMAAFGLLNTMVTVLLSFENSTDVILGLEQILAPVFEIVYKNDMEDYFAEVCELVENCTFLSRQISPLMWKVFELISVCFNTGFGCVYAAEFMPAITNFITYGASDMKANPAYVNWVFAIYTSIMKNVNIEEMGVNDLAYGAEIAYNFTLAMKEDAPQFAPQLTSSVIDRLVADGAEIMKNTATSIYMLNVIVAGLAFDIQHTLQALIEKNYMQNFFIAWFKFIPTYKRVFDMKASVLALLSVLSVSQADLQTVGINDSVIAECGVKLANLFSTLPGAITELDKQRKEYSAEDYNPYNDDFGEDDGEWVNEDAAENAADAEDEDYMKFLEEESHKLKHDGAHYDYDDDELVEDPLATTPLDTVNVYAVFRQVFEGLQSTDAAKFQVLTSLLSAEDKETLQQSAQFSA</sequence>
<dbReference type="EMBL" id="KV454426">
    <property type="protein sequence ID" value="ODQ83019.1"/>
    <property type="molecule type" value="Genomic_DNA"/>
</dbReference>
<dbReference type="PANTHER" id="PTHR10997">
    <property type="entry name" value="IMPORTIN-7, 8, 11"/>
    <property type="match status" value="1"/>
</dbReference>
<dbReference type="RefSeq" id="XP_018988347.1">
    <property type="nucleotide sequence ID" value="XM_019127691.1"/>
</dbReference>
<gene>
    <name evidence="8" type="ORF">BABINDRAFT_159495</name>
</gene>
<evidence type="ECO:0000313" key="9">
    <source>
        <dbReference type="Proteomes" id="UP000094336"/>
    </source>
</evidence>